<evidence type="ECO:0000313" key="1">
    <source>
        <dbReference type="EMBL" id="HIR39166.1"/>
    </source>
</evidence>
<proteinExistence type="predicted"/>
<dbReference type="Pfam" id="PF18907">
    <property type="entry name" value="DUF5662"/>
    <property type="match status" value="1"/>
</dbReference>
<comment type="caution">
    <text evidence="1">The sequence shown here is derived from an EMBL/GenBank/DDBJ whole genome shotgun (WGS) entry which is preliminary data.</text>
</comment>
<sequence>MKIIKHFITITRHRLKVCKYCFKSGLIWQGLTHDLSKYSPSEFFAGARFYQGNMSPQVKERVVLGYSAAWLHHKGRNKHHFEYWRDVDKTGKNAPVKMPAKYFGEMICDRVAACRIYLKKNYTQRSALEYFERRTDVSYMHPETAADLRYFLALIAEKGEDVAFRELKAYIKAERKREKRECKAKIKQYKSET</sequence>
<dbReference type="AlphaFoldDB" id="A0A9D1DAS5"/>
<dbReference type="Proteomes" id="UP000824179">
    <property type="component" value="Unassembled WGS sequence"/>
</dbReference>
<accession>A0A9D1DAS5</accession>
<name>A0A9D1DAS5_9FIRM</name>
<protein>
    <submittedName>
        <fullName evidence="1">Catalase</fullName>
    </submittedName>
</protein>
<organism evidence="1 2">
    <name type="scientific">Candidatus Coproplasma stercoripullorum</name>
    <dbReference type="NCBI Taxonomy" id="2840751"/>
    <lineage>
        <taxon>Bacteria</taxon>
        <taxon>Bacillati</taxon>
        <taxon>Bacillota</taxon>
        <taxon>Clostridia</taxon>
        <taxon>Eubacteriales</taxon>
        <taxon>Candidatus Coproplasma</taxon>
    </lineage>
</organism>
<evidence type="ECO:0000313" key="2">
    <source>
        <dbReference type="Proteomes" id="UP000824179"/>
    </source>
</evidence>
<dbReference type="InterPro" id="IPR043721">
    <property type="entry name" value="DUF5662"/>
</dbReference>
<reference evidence="1" key="2">
    <citation type="journal article" date="2021" name="PeerJ">
        <title>Extensive microbial diversity within the chicken gut microbiome revealed by metagenomics and culture.</title>
        <authorList>
            <person name="Gilroy R."/>
            <person name="Ravi A."/>
            <person name="Getino M."/>
            <person name="Pursley I."/>
            <person name="Horton D.L."/>
            <person name="Alikhan N.F."/>
            <person name="Baker D."/>
            <person name="Gharbi K."/>
            <person name="Hall N."/>
            <person name="Watson M."/>
            <person name="Adriaenssens E.M."/>
            <person name="Foster-Nyarko E."/>
            <person name="Jarju S."/>
            <person name="Secka A."/>
            <person name="Antonio M."/>
            <person name="Oren A."/>
            <person name="Chaudhuri R.R."/>
            <person name="La Ragione R."/>
            <person name="Hildebrand F."/>
            <person name="Pallen M.J."/>
        </authorList>
    </citation>
    <scope>NUCLEOTIDE SEQUENCE</scope>
    <source>
        <strain evidence="1">ChiW25-3613</strain>
    </source>
</reference>
<gene>
    <name evidence="1" type="ORF">IAB90_02175</name>
</gene>
<dbReference type="EMBL" id="DVHB01000042">
    <property type="protein sequence ID" value="HIR39166.1"/>
    <property type="molecule type" value="Genomic_DNA"/>
</dbReference>
<reference evidence="1" key="1">
    <citation type="submission" date="2020-10" db="EMBL/GenBank/DDBJ databases">
        <authorList>
            <person name="Gilroy R."/>
        </authorList>
    </citation>
    <scope>NUCLEOTIDE SEQUENCE</scope>
    <source>
        <strain evidence="1">ChiW25-3613</strain>
    </source>
</reference>